<comment type="caution">
    <text evidence="2">The sequence shown here is derived from an EMBL/GenBank/DDBJ whole genome shotgun (WGS) entry which is preliminary data.</text>
</comment>
<protein>
    <submittedName>
        <fullName evidence="2">Uncharacterized protein</fullName>
    </submittedName>
</protein>
<feature type="compositionally biased region" description="Basic and acidic residues" evidence="1">
    <location>
        <begin position="24"/>
        <end position="33"/>
    </location>
</feature>
<gene>
    <name evidence="2" type="ORF">Tdes44962_MAKER09986</name>
</gene>
<reference evidence="2 3" key="2">
    <citation type="journal article" date="2021" name="Curr. Genet.">
        <title>Genetic response to nitrogen starvation in the aggressive Eucalyptus foliar pathogen Teratosphaeria destructans.</title>
        <authorList>
            <person name="Havenga M."/>
            <person name="Wingfield B.D."/>
            <person name="Wingfield M.J."/>
            <person name="Dreyer L.L."/>
            <person name="Roets F."/>
            <person name="Aylward J."/>
        </authorList>
    </citation>
    <scope>NUCLEOTIDE SEQUENCE [LARGE SCALE GENOMIC DNA]</scope>
    <source>
        <strain evidence="2">CMW44962</strain>
    </source>
</reference>
<feature type="compositionally biased region" description="Basic and acidic residues" evidence="1">
    <location>
        <begin position="56"/>
        <end position="68"/>
    </location>
</feature>
<dbReference type="EMBL" id="RIBY02001964">
    <property type="protein sequence ID" value="KAH9826712.1"/>
    <property type="molecule type" value="Genomic_DNA"/>
</dbReference>
<name>A0A9W7SQB1_9PEZI</name>
<organism evidence="2 3">
    <name type="scientific">Teratosphaeria destructans</name>
    <dbReference type="NCBI Taxonomy" id="418781"/>
    <lineage>
        <taxon>Eukaryota</taxon>
        <taxon>Fungi</taxon>
        <taxon>Dikarya</taxon>
        <taxon>Ascomycota</taxon>
        <taxon>Pezizomycotina</taxon>
        <taxon>Dothideomycetes</taxon>
        <taxon>Dothideomycetidae</taxon>
        <taxon>Mycosphaerellales</taxon>
        <taxon>Teratosphaeriaceae</taxon>
        <taxon>Teratosphaeria</taxon>
    </lineage>
</organism>
<accession>A0A9W7SQB1</accession>
<dbReference type="Proteomes" id="UP001138500">
    <property type="component" value="Unassembled WGS sequence"/>
</dbReference>
<evidence type="ECO:0000313" key="3">
    <source>
        <dbReference type="Proteomes" id="UP001138500"/>
    </source>
</evidence>
<evidence type="ECO:0000313" key="2">
    <source>
        <dbReference type="EMBL" id="KAH9826712.1"/>
    </source>
</evidence>
<dbReference type="AlphaFoldDB" id="A0A9W7SQB1"/>
<keyword evidence="3" id="KW-1185">Reference proteome</keyword>
<proteinExistence type="predicted"/>
<reference evidence="2 3" key="1">
    <citation type="journal article" date="2018" name="IMA Fungus">
        <title>IMA Genome-F 10: Nine draft genome sequences of Claviceps purpurea s.lat., including C. arundinis, C. humidiphila, and C. cf. spartinae, pseudomolecules for the pitch canker pathogen Fusarium circinatum, draft genome of Davidsoniella eucalypti, Grosmannia galeiformis, Quambalaria eucalypti, and Teratosphaeria destructans.</title>
        <authorList>
            <person name="Wingfield B.D."/>
            <person name="Liu M."/>
            <person name="Nguyen H.D."/>
            <person name="Lane F.A."/>
            <person name="Morgan S.W."/>
            <person name="De Vos L."/>
            <person name="Wilken P.M."/>
            <person name="Duong T.A."/>
            <person name="Aylward J."/>
            <person name="Coetzee M.P."/>
            <person name="Dadej K."/>
            <person name="De Beer Z.W."/>
            <person name="Findlay W."/>
            <person name="Havenga M."/>
            <person name="Kolarik M."/>
            <person name="Menzies J.G."/>
            <person name="Naidoo K."/>
            <person name="Pochopski O."/>
            <person name="Shoukouhi P."/>
            <person name="Santana Q.C."/>
            <person name="Seifert K.A."/>
            <person name="Soal N."/>
            <person name="Steenkamp E.T."/>
            <person name="Tatham C.T."/>
            <person name="van der Nest M.A."/>
            <person name="Wingfield M.J."/>
        </authorList>
    </citation>
    <scope>NUCLEOTIDE SEQUENCE [LARGE SCALE GENOMIC DNA]</scope>
    <source>
        <strain evidence="2">CMW44962</strain>
    </source>
</reference>
<feature type="non-terminal residue" evidence="2">
    <location>
        <position position="1"/>
    </location>
</feature>
<feature type="region of interest" description="Disordered" evidence="1">
    <location>
        <begin position="24"/>
        <end position="87"/>
    </location>
</feature>
<evidence type="ECO:0000256" key="1">
    <source>
        <dbReference type="SAM" id="MobiDB-lite"/>
    </source>
</evidence>
<sequence>GEAPDDVAGSGLLGAGDVDVARRHASGGEHFAEGDDEVALPDGVGVGVGRGAVEAAGRDSAGHGDGLRVGDAGDSQEDGPMGVGDLSEELLVRSGRRLRTSDWLRRGLRWRTSIGRRSLGSHHL</sequence>